<dbReference type="SMART" id="SM00448">
    <property type="entry name" value="REC"/>
    <property type="match status" value="1"/>
</dbReference>
<gene>
    <name evidence="4" type="primary">cheY</name>
    <name evidence="4" type="ORF">Q31a_23090</name>
</gene>
<dbReference type="RefSeq" id="WP_145077331.1">
    <property type="nucleotide sequence ID" value="NZ_CP036298.1"/>
</dbReference>
<evidence type="ECO:0000313" key="4">
    <source>
        <dbReference type="EMBL" id="QDV23996.1"/>
    </source>
</evidence>
<dbReference type="Pfam" id="PF00072">
    <property type="entry name" value="Response_reg"/>
    <property type="match status" value="1"/>
</dbReference>
<feature type="modified residue" description="4-aspartylphosphate" evidence="2">
    <location>
        <position position="52"/>
    </location>
</feature>
<evidence type="ECO:0000313" key="5">
    <source>
        <dbReference type="Proteomes" id="UP000318017"/>
    </source>
</evidence>
<feature type="domain" description="Response regulatory" evidence="3">
    <location>
        <begin position="2"/>
        <end position="117"/>
    </location>
</feature>
<dbReference type="PANTHER" id="PTHR44591">
    <property type="entry name" value="STRESS RESPONSE REGULATOR PROTEIN 1"/>
    <property type="match status" value="1"/>
</dbReference>
<dbReference type="Proteomes" id="UP000318017">
    <property type="component" value="Chromosome"/>
</dbReference>
<dbReference type="Gene3D" id="3.40.50.2300">
    <property type="match status" value="1"/>
</dbReference>
<evidence type="ECO:0000256" key="1">
    <source>
        <dbReference type="ARBA" id="ARBA00022553"/>
    </source>
</evidence>
<dbReference type="PANTHER" id="PTHR44591:SF3">
    <property type="entry name" value="RESPONSE REGULATORY DOMAIN-CONTAINING PROTEIN"/>
    <property type="match status" value="1"/>
</dbReference>
<dbReference type="AlphaFoldDB" id="A0A518G5X4"/>
<protein>
    <submittedName>
        <fullName evidence="4">Chemotaxis protein CheY</fullName>
    </submittedName>
</protein>
<evidence type="ECO:0000259" key="3">
    <source>
        <dbReference type="PROSITE" id="PS50110"/>
    </source>
</evidence>
<dbReference type="InterPro" id="IPR001789">
    <property type="entry name" value="Sig_transdc_resp-reg_receiver"/>
</dbReference>
<keyword evidence="5" id="KW-1185">Reference proteome</keyword>
<organism evidence="4 5">
    <name type="scientific">Aureliella helgolandensis</name>
    <dbReference type="NCBI Taxonomy" id="2527968"/>
    <lineage>
        <taxon>Bacteria</taxon>
        <taxon>Pseudomonadati</taxon>
        <taxon>Planctomycetota</taxon>
        <taxon>Planctomycetia</taxon>
        <taxon>Pirellulales</taxon>
        <taxon>Pirellulaceae</taxon>
        <taxon>Aureliella</taxon>
    </lineage>
</organism>
<dbReference type="InterPro" id="IPR050595">
    <property type="entry name" value="Bact_response_regulator"/>
</dbReference>
<sequence>MKVLVADDSGVMRKIIIRALNACGVMDTVEAADGKAGWQAFQTEDIDFVLTDWNMPEMSGLELLKEIRNVGSDVPVIMVTTEAEKERVIEAIQAGVTDYLCKPFEQEELRDKLDKYVAA</sequence>
<dbReference type="EMBL" id="CP036298">
    <property type="protein sequence ID" value="QDV23996.1"/>
    <property type="molecule type" value="Genomic_DNA"/>
</dbReference>
<proteinExistence type="predicted"/>
<dbReference type="PROSITE" id="PS50110">
    <property type="entry name" value="RESPONSE_REGULATORY"/>
    <property type="match status" value="1"/>
</dbReference>
<accession>A0A518G5X4</accession>
<reference evidence="4 5" key="1">
    <citation type="submission" date="2019-02" db="EMBL/GenBank/DDBJ databases">
        <title>Deep-cultivation of Planctomycetes and their phenomic and genomic characterization uncovers novel biology.</title>
        <authorList>
            <person name="Wiegand S."/>
            <person name="Jogler M."/>
            <person name="Boedeker C."/>
            <person name="Pinto D."/>
            <person name="Vollmers J."/>
            <person name="Rivas-Marin E."/>
            <person name="Kohn T."/>
            <person name="Peeters S.H."/>
            <person name="Heuer A."/>
            <person name="Rast P."/>
            <person name="Oberbeckmann S."/>
            <person name="Bunk B."/>
            <person name="Jeske O."/>
            <person name="Meyerdierks A."/>
            <person name="Storesund J.E."/>
            <person name="Kallscheuer N."/>
            <person name="Luecker S."/>
            <person name="Lage O.M."/>
            <person name="Pohl T."/>
            <person name="Merkel B.J."/>
            <person name="Hornburger P."/>
            <person name="Mueller R.-W."/>
            <person name="Bruemmer F."/>
            <person name="Labrenz M."/>
            <person name="Spormann A.M."/>
            <person name="Op den Camp H."/>
            <person name="Overmann J."/>
            <person name="Amann R."/>
            <person name="Jetten M.S.M."/>
            <person name="Mascher T."/>
            <person name="Medema M.H."/>
            <person name="Devos D.P."/>
            <person name="Kaster A.-K."/>
            <person name="Ovreas L."/>
            <person name="Rohde M."/>
            <person name="Galperin M.Y."/>
            <person name="Jogler C."/>
        </authorList>
    </citation>
    <scope>NUCLEOTIDE SEQUENCE [LARGE SCALE GENOMIC DNA]</scope>
    <source>
        <strain evidence="4 5">Q31a</strain>
    </source>
</reference>
<dbReference type="GO" id="GO:0000160">
    <property type="term" value="P:phosphorelay signal transduction system"/>
    <property type="evidence" value="ECO:0007669"/>
    <property type="project" value="InterPro"/>
</dbReference>
<dbReference type="KEGG" id="ahel:Q31a_23090"/>
<dbReference type="SUPFAM" id="SSF52172">
    <property type="entry name" value="CheY-like"/>
    <property type="match status" value="1"/>
</dbReference>
<evidence type="ECO:0000256" key="2">
    <source>
        <dbReference type="PROSITE-ProRule" id="PRU00169"/>
    </source>
</evidence>
<dbReference type="InterPro" id="IPR011006">
    <property type="entry name" value="CheY-like_superfamily"/>
</dbReference>
<name>A0A518G5X4_9BACT</name>
<dbReference type="OrthoDB" id="9813953at2"/>
<keyword evidence="1 2" id="KW-0597">Phosphoprotein</keyword>